<organism evidence="2">
    <name type="scientific">marine sediment metagenome</name>
    <dbReference type="NCBI Taxonomy" id="412755"/>
    <lineage>
        <taxon>unclassified sequences</taxon>
        <taxon>metagenomes</taxon>
        <taxon>ecological metagenomes</taxon>
    </lineage>
</organism>
<feature type="non-terminal residue" evidence="2">
    <location>
        <position position="99"/>
    </location>
</feature>
<sequence>MRLADGPNAQAYWERADRLLPGGGIYLTRSARFAGSGILPGFIASGEGCRVIDVDGREYIDFLCANGPILLGYRHPEVDEAARRQMEQVNSASFFPPAL</sequence>
<protein>
    <recommendedName>
        <fullName evidence="3">Glutamate-1-semialdehyde 2,1-aminomutase</fullName>
    </recommendedName>
</protein>
<comment type="caution">
    <text evidence="2">The sequence shown here is derived from an EMBL/GenBank/DDBJ whole genome shotgun (WGS) entry which is preliminary data.</text>
</comment>
<dbReference type="EMBL" id="BARS01044767">
    <property type="protein sequence ID" value="GAG39639.1"/>
    <property type="molecule type" value="Genomic_DNA"/>
</dbReference>
<accession>X0X8V7</accession>
<reference evidence="2" key="1">
    <citation type="journal article" date="2014" name="Front. Microbiol.">
        <title>High frequency of phylogenetically diverse reductive dehalogenase-homologous genes in deep subseafloor sedimentary metagenomes.</title>
        <authorList>
            <person name="Kawai M."/>
            <person name="Futagami T."/>
            <person name="Toyoda A."/>
            <person name="Takaki Y."/>
            <person name="Nishi S."/>
            <person name="Hori S."/>
            <person name="Arai W."/>
            <person name="Tsubouchi T."/>
            <person name="Morono Y."/>
            <person name="Uchiyama I."/>
            <person name="Ito T."/>
            <person name="Fujiyama A."/>
            <person name="Inagaki F."/>
            <person name="Takami H."/>
        </authorList>
    </citation>
    <scope>NUCLEOTIDE SEQUENCE</scope>
    <source>
        <strain evidence="2">Expedition CK06-06</strain>
    </source>
</reference>
<evidence type="ECO:0000313" key="2">
    <source>
        <dbReference type="EMBL" id="GAG39639.1"/>
    </source>
</evidence>
<name>X0X8V7_9ZZZZ</name>
<proteinExistence type="predicted"/>
<dbReference type="AlphaFoldDB" id="X0X8V7"/>
<dbReference type="Gene3D" id="3.90.1150.10">
    <property type="entry name" value="Aspartate Aminotransferase, domain 1"/>
    <property type="match status" value="1"/>
</dbReference>
<dbReference type="PANTHER" id="PTHR43713">
    <property type="entry name" value="GLUTAMATE-1-SEMIALDEHYDE 2,1-AMINOMUTASE"/>
    <property type="match status" value="1"/>
</dbReference>
<dbReference type="PANTHER" id="PTHR43713:SF3">
    <property type="entry name" value="GLUTAMATE-1-SEMIALDEHYDE 2,1-AMINOMUTASE 1, CHLOROPLASTIC-RELATED"/>
    <property type="match status" value="1"/>
</dbReference>
<dbReference type="GO" id="GO:0008483">
    <property type="term" value="F:transaminase activity"/>
    <property type="evidence" value="ECO:0007669"/>
    <property type="project" value="InterPro"/>
</dbReference>
<gene>
    <name evidence="2" type="ORF">S01H1_67573</name>
</gene>
<dbReference type="InterPro" id="IPR005814">
    <property type="entry name" value="Aminotrans_3"/>
</dbReference>
<dbReference type="Pfam" id="PF00202">
    <property type="entry name" value="Aminotran_3"/>
    <property type="match status" value="1"/>
</dbReference>
<dbReference type="GO" id="GO:0030170">
    <property type="term" value="F:pyridoxal phosphate binding"/>
    <property type="evidence" value="ECO:0007669"/>
    <property type="project" value="InterPro"/>
</dbReference>
<evidence type="ECO:0008006" key="3">
    <source>
        <dbReference type="Google" id="ProtNLM"/>
    </source>
</evidence>
<dbReference type="InterPro" id="IPR015422">
    <property type="entry name" value="PyrdxlP-dep_Trfase_small"/>
</dbReference>
<evidence type="ECO:0000256" key="1">
    <source>
        <dbReference type="ARBA" id="ARBA00001933"/>
    </source>
</evidence>
<dbReference type="SUPFAM" id="SSF53383">
    <property type="entry name" value="PLP-dependent transferases"/>
    <property type="match status" value="1"/>
</dbReference>
<dbReference type="InterPro" id="IPR015424">
    <property type="entry name" value="PyrdxlP-dep_Trfase"/>
</dbReference>
<comment type="cofactor">
    <cofactor evidence="1">
        <name>pyridoxal 5'-phosphate</name>
        <dbReference type="ChEBI" id="CHEBI:597326"/>
    </cofactor>
</comment>